<dbReference type="EMBL" id="BGPR01005927">
    <property type="protein sequence ID" value="GBN14631.1"/>
    <property type="molecule type" value="Genomic_DNA"/>
</dbReference>
<dbReference type="AlphaFoldDB" id="A0A4Y2LIP6"/>
<proteinExistence type="predicted"/>
<reference evidence="1 2" key="1">
    <citation type="journal article" date="2019" name="Sci. Rep.">
        <title>Orb-weaving spider Araneus ventricosus genome elucidates the spidroin gene catalogue.</title>
        <authorList>
            <person name="Kono N."/>
            <person name="Nakamura H."/>
            <person name="Ohtoshi R."/>
            <person name="Moran D.A.P."/>
            <person name="Shinohara A."/>
            <person name="Yoshida Y."/>
            <person name="Fujiwara M."/>
            <person name="Mori M."/>
            <person name="Tomita M."/>
            <person name="Arakawa K."/>
        </authorList>
    </citation>
    <scope>NUCLEOTIDE SEQUENCE [LARGE SCALE GENOMIC DNA]</scope>
</reference>
<organism evidence="1 2">
    <name type="scientific">Araneus ventricosus</name>
    <name type="common">Orbweaver spider</name>
    <name type="synonym">Epeira ventricosa</name>
    <dbReference type="NCBI Taxonomy" id="182803"/>
    <lineage>
        <taxon>Eukaryota</taxon>
        <taxon>Metazoa</taxon>
        <taxon>Ecdysozoa</taxon>
        <taxon>Arthropoda</taxon>
        <taxon>Chelicerata</taxon>
        <taxon>Arachnida</taxon>
        <taxon>Araneae</taxon>
        <taxon>Araneomorphae</taxon>
        <taxon>Entelegynae</taxon>
        <taxon>Araneoidea</taxon>
        <taxon>Araneidae</taxon>
        <taxon>Araneus</taxon>
    </lineage>
</organism>
<dbReference type="Proteomes" id="UP000499080">
    <property type="component" value="Unassembled WGS sequence"/>
</dbReference>
<name>A0A4Y2LIP6_ARAVE</name>
<sequence>MCMRSIVLSTSSVRVKCITVDSRLTGIGLSGTTPPPKRKRRLRPLECARRPHSSQPFLLYWTRPEDENVDEEAVEQWSNEDSTLECCEVLSDVDIVSRVT</sequence>
<accession>A0A4Y2LIP6</accession>
<comment type="caution">
    <text evidence="1">The sequence shown here is derived from an EMBL/GenBank/DDBJ whole genome shotgun (WGS) entry which is preliminary data.</text>
</comment>
<dbReference type="OrthoDB" id="5919228at2759"/>
<gene>
    <name evidence="1" type="ORF">AVEN_142090_1</name>
</gene>
<keyword evidence="2" id="KW-1185">Reference proteome</keyword>
<evidence type="ECO:0000313" key="1">
    <source>
        <dbReference type="EMBL" id="GBN14631.1"/>
    </source>
</evidence>
<protein>
    <submittedName>
        <fullName evidence="1">Uncharacterized protein</fullName>
    </submittedName>
</protein>
<evidence type="ECO:0000313" key="2">
    <source>
        <dbReference type="Proteomes" id="UP000499080"/>
    </source>
</evidence>